<gene>
    <name evidence="3" type="ORF">LARV_00361</name>
</gene>
<dbReference type="InterPro" id="IPR053147">
    <property type="entry name" value="Hsp_HslJ-like"/>
</dbReference>
<keyword evidence="4" id="KW-1185">Reference proteome</keyword>
<sequence length="131" mass="14084">MKFTLLSLGMLFCLLLTACAPSDSLNDTTWILSSLQGQPALLDKTVTLNFEDGTLSGTDGCNSYSTAYQISGEKLTIDKNIISTMMACADPIMQQASAFSAALIKTAAYQIKDQELSLLDENGQVLAIFTK</sequence>
<protein>
    <submittedName>
        <fullName evidence="3">Heat shock protein</fullName>
    </submittedName>
</protein>
<evidence type="ECO:0000256" key="1">
    <source>
        <dbReference type="SAM" id="SignalP"/>
    </source>
</evidence>
<dbReference type="PROSITE" id="PS51257">
    <property type="entry name" value="PROKAR_LIPOPROTEIN"/>
    <property type="match status" value="1"/>
</dbReference>
<keyword evidence="1" id="KW-0732">Signal</keyword>
<dbReference type="EMBL" id="DF967972">
    <property type="protein sequence ID" value="GAP12625.1"/>
    <property type="molecule type" value="Genomic_DNA"/>
</dbReference>
<reference evidence="3" key="1">
    <citation type="submission" date="2015-07" db="EMBL/GenBank/DDBJ databases">
        <title>Draft Genome Sequences of Anaerolinea thermolimosa IMO-1, Bellilinea caldifistulae GOMI-1, Leptolinea tardivitalis YMTK-2, Levilinea saccharolytica KIBI-1,Longilinea arvoryzae KOME-1, Previously Described as Members of the Anaerolineaceae (Chloroflexi).</title>
        <authorList>
            <person name="Sekiguchi Y."/>
            <person name="Ohashi A."/>
            <person name="Matsuura N."/>
            <person name="Tourlousse M.D."/>
        </authorList>
    </citation>
    <scope>NUCLEOTIDE SEQUENCE [LARGE SCALE GENOMIC DNA]</scope>
    <source>
        <strain evidence="3">KOME-1</strain>
    </source>
</reference>
<dbReference type="Pfam" id="PF03724">
    <property type="entry name" value="META"/>
    <property type="match status" value="1"/>
</dbReference>
<dbReference type="STRING" id="360412.LARV_00361"/>
<dbReference type="PANTHER" id="PTHR35535:SF1">
    <property type="entry name" value="HEAT SHOCK PROTEIN HSLJ"/>
    <property type="match status" value="1"/>
</dbReference>
<name>A0A0S7BFT9_9CHLR</name>
<feature type="chain" id="PRO_5006632926" evidence="1">
    <location>
        <begin position="21"/>
        <end position="131"/>
    </location>
</feature>
<evidence type="ECO:0000313" key="3">
    <source>
        <dbReference type="EMBL" id="GAP12625.1"/>
    </source>
</evidence>
<dbReference type="Gene3D" id="2.40.128.270">
    <property type="match status" value="1"/>
</dbReference>
<dbReference type="InterPro" id="IPR038670">
    <property type="entry name" value="HslJ-like_sf"/>
</dbReference>
<feature type="domain" description="DUF306" evidence="2">
    <location>
        <begin position="24"/>
        <end position="129"/>
    </location>
</feature>
<dbReference type="PANTHER" id="PTHR35535">
    <property type="entry name" value="HEAT SHOCK PROTEIN HSLJ"/>
    <property type="match status" value="1"/>
</dbReference>
<evidence type="ECO:0000313" key="4">
    <source>
        <dbReference type="Proteomes" id="UP000055060"/>
    </source>
</evidence>
<dbReference type="Proteomes" id="UP000055060">
    <property type="component" value="Unassembled WGS sequence"/>
</dbReference>
<keyword evidence="3" id="KW-0346">Stress response</keyword>
<evidence type="ECO:0000259" key="2">
    <source>
        <dbReference type="Pfam" id="PF03724"/>
    </source>
</evidence>
<dbReference type="InterPro" id="IPR005184">
    <property type="entry name" value="DUF306_Meta_HslJ"/>
</dbReference>
<dbReference type="OrthoDB" id="144909at2"/>
<proteinExistence type="predicted"/>
<accession>A0A0S7BFT9</accession>
<organism evidence="3">
    <name type="scientific">Longilinea arvoryzae</name>
    <dbReference type="NCBI Taxonomy" id="360412"/>
    <lineage>
        <taxon>Bacteria</taxon>
        <taxon>Bacillati</taxon>
        <taxon>Chloroflexota</taxon>
        <taxon>Anaerolineae</taxon>
        <taxon>Anaerolineales</taxon>
        <taxon>Anaerolineaceae</taxon>
        <taxon>Longilinea</taxon>
    </lineage>
</organism>
<feature type="signal peptide" evidence="1">
    <location>
        <begin position="1"/>
        <end position="20"/>
    </location>
</feature>
<dbReference type="RefSeq" id="WP_075072035.1">
    <property type="nucleotide sequence ID" value="NZ_DF967972.1"/>
</dbReference>
<dbReference type="AlphaFoldDB" id="A0A0S7BFT9"/>